<protein>
    <submittedName>
        <fullName evidence="2">Uncharacterized protein</fullName>
    </submittedName>
</protein>
<accession>A0A7I8KJZ5</accession>
<feature type="compositionally biased region" description="Basic and acidic residues" evidence="1">
    <location>
        <begin position="1"/>
        <end position="25"/>
    </location>
</feature>
<feature type="compositionally biased region" description="Basic and acidic residues" evidence="1">
    <location>
        <begin position="267"/>
        <end position="293"/>
    </location>
</feature>
<feature type="compositionally biased region" description="Low complexity" evidence="1">
    <location>
        <begin position="1042"/>
        <end position="1053"/>
    </location>
</feature>
<feature type="compositionally biased region" description="Basic and acidic residues" evidence="1">
    <location>
        <begin position="399"/>
        <end position="409"/>
    </location>
</feature>
<evidence type="ECO:0000256" key="1">
    <source>
        <dbReference type="SAM" id="MobiDB-lite"/>
    </source>
</evidence>
<feature type="compositionally biased region" description="Low complexity" evidence="1">
    <location>
        <begin position="53"/>
        <end position="62"/>
    </location>
</feature>
<feature type="region of interest" description="Disordered" evidence="1">
    <location>
        <begin position="1"/>
        <end position="510"/>
    </location>
</feature>
<feature type="region of interest" description="Disordered" evidence="1">
    <location>
        <begin position="538"/>
        <end position="680"/>
    </location>
</feature>
<feature type="compositionally biased region" description="Basic and acidic residues" evidence="1">
    <location>
        <begin position="653"/>
        <end position="668"/>
    </location>
</feature>
<feature type="compositionally biased region" description="Basic and acidic residues" evidence="1">
    <location>
        <begin position="574"/>
        <end position="591"/>
    </location>
</feature>
<keyword evidence="3" id="KW-1185">Reference proteome</keyword>
<feature type="compositionally biased region" description="Basic and acidic residues" evidence="1">
    <location>
        <begin position="425"/>
        <end position="463"/>
    </location>
</feature>
<evidence type="ECO:0000313" key="2">
    <source>
        <dbReference type="EMBL" id="CAA7397418.1"/>
    </source>
</evidence>
<feature type="region of interest" description="Disordered" evidence="1">
    <location>
        <begin position="1042"/>
        <end position="1063"/>
    </location>
</feature>
<feature type="region of interest" description="Disordered" evidence="1">
    <location>
        <begin position="880"/>
        <end position="934"/>
    </location>
</feature>
<feature type="compositionally biased region" description="Basic and acidic residues" evidence="1">
    <location>
        <begin position="33"/>
        <end position="51"/>
    </location>
</feature>
<feature type="compositionally biased region" description="Polar residues" evidence="1">
    <location>
        <begin position="465"/>
        <end position="474"/>
    </location>
</feature>
<feature type="compositionally biased region" description="Basic and acidic residues" evidence="1">
    <location>
        <begin position="475"/>
        <end position="490"/>
    </location>
</feature>
<feature type="compositionally biased region" description="Basic and acidic residues" evidence="1">
    <location>
        <begin position="601"/>
        <end position="611"/>
    </location>
</feature>
<feature type="compositionally biased region" description="Basic and acidic residues" evidence="1">
    <location>
        <begin position="880"/>
        <end position="891"/>
    </location>
</feature>
<feature type="compositionally biased region" description="Polar residues" evidence="1">
    <location>
        <begin position="614"/>
        <end position="623"/>
    </location>
</feature>
<proteinExistence type="predicted"/>
<reference evidence="2" key="1">
    <citation type="submission" date="2020-02" db="EMBL/GenBank/DDBJ databases">
        <authorList>
            <person name="Scholz U."/>
            <person name="Mascher M."/>
            <person name="Fiebig A."/>
        </authorList>
    </citation>
    <scope>NUCLEOTIDE SEQUENCE</scope>
</reference>
<feature type="compositionally biased region" description="Acidic residues" evidence="1">
    <location>
        <begin position="95"/>
        <end position="105"/>
    </location>
</feature>
<feature type="compositionally biased region" description="Basic and acidic residues" evidence="1">
    <location>
        <begin position="304"/>
        <end position="391"/>
    </location>
</feature>
<feature type="compositionally biased region" description="Polar residues" evidence="1">
    <location>
        <begin position="491"/>
        <end position="508"/>
    </location>
</feature>
<dbReference type="EMBL" id="LR746269">
    <property type="protein sequence ID" value="CAA7397418.1"/>
    <property type="molecule type" value="Genomic_DNA"/>
</dbReference>
<sequence length="1317" mass="145410">MPRSSRHESSHRGHGRSSRDARERSDSEEEETSRERKSRETSVAAESEKRKSSSSSLRSQGKGVSGTENGDYGGGHGGKKKDRHADSASPADRGDDGDEQDSLDETELKVEDLGHVDLDEMAKTKVSTADSKVRSSRRHESSSDRKNDSGKRKSDKDYNRRESSTHHKDGKDRDRERGSERDSEHGSERVRERDSERYNESGLERGRESRSEKERERGSEREKKNQDAKRDRSEDTSTRKRGGTASSLDEEYAMKRDVESDDWQMEDELHSAELEKEMEKQDPKRRDDLRDCQDGDNSDAVLMKSDKSQGEARDGDDKRLHSRENRMKNGSQKDDKHRDGSHRDKHKDDGSHRDKYKDDGSYKDKYRDDGSYREKHRDDKVKDDYSRDHNSSRSHGKHYRDDKKSESAYKKSKHHDSDYDGSPYAEDRDSKYRDSRGRKRPSDEGDDHVDAKSRNAKEPRVNLERSASNSFNVDRSSDRDRQEDVQDRTDSQYNQPKGSPSSSAQHTRYQNRKVNILNYQGILSSSVLCSPLFRHSSKQVEATGGSSLSEERPRVITTSTGDTITSPALLGKASEPRSLERSSAREEKRVNESSVRSVSSSKHERSPRSDHLGSPTQLTEKTPSTASDRRRSGRSSMRHNSLDAEDSGQRSSISKEDTEKPIADDRSQADPNNSYSGAIGLSPFSRADSFSGGFPGHLSPTMRFGMDNPGMASFDEDGSFKAGTRYKRNMDLSMNRAQGNIWKGVHSWPSPAVNGFIPFQHMPPPGGFLQQFPPSLFGVRPHMDMSHPGVPYHLHEASERFGGHGRPYLWPNPADGSISPHMQVWDESGGLSMDDPHMYGRPEWEQSRHSMAAMGWEMNADARKGQNGTGGTDFLKEADYSRSAHPSRTEPARSPAESAGTRGSQEAVPGKEVAEVPSKGSRERIQGPSKSDDSARFCSVYLSRLDISAGLAGPELYKQCMELIGGADPVETNSKVSNCYLQSIGGDPKVESKEPVTLSSYFPALPETVFERAMSLYNKQSEDRKAKAELLFFKEEEKRVLPPSAAEAAVAEPENPPTSEDIIIPTKEDLNATTTITTDAQLVPPCCPTEEQSAATTTTDAQLAPPSCPTEEQSADATTDAQLAPPCCPTEEQSAAAAATAATAADAQLVPPSCPTEEQSAAVTTTVLGLPEPGEDIAMDEDSSAEIASEEDLKSAAEKQPPNAVVPGCVSLEGPPAPCEDVLMEESGALNVSLLSSIHYPTLENFISLCCRPPRASAPQKAVVATEVRGWAPHHPCKSFFRGASKSPFPSSMLSSAEGPQVQLGSKKLLQSVNRMV</sequence>
<feature type="compositionally biased region" description="Basic and acidic residues" evidence="1">
    <location>
        <begin position="920"/>
        <end position="934"/>
    </location>
</feature>
<feature type="compositionally biased region" description="Polar residues" evidence="1">
    <location>
        <begin position="556"/>
        <end position="566"/>
    </location>
</feature>
<evidence type="ECO:0000313" key="3">
    <source>
        <dbReference type="Proteomes" id="UP000663760"/>
    </source>
</evidence>
<name>A0A7I8KJZ5_SPIIN</name>
<feature type="compositionally biased region" description="Basic and acidic residues" evidence="1">
    <location>
        <begin position="106"/>
        <end position="123"/>
    </location>
</feature>
<feature type="compositionally biased region" description="Polar residues" evidence="1">
    <location>
        <begin position="1090"/>
        <end position="1101"/>
    </location>
</feature>
<feature type="compositionally biased region" description="Basic and acidic residues" evidence="1">
    <location>
        <begin position="138"/>
        <end position="238"/>
    </location>
</feature>
<dbReference type="PANTHER" id="PTHR34837">
    <property type="entry name" value="OS05G0595500 PROTEIN"/>
    <property type="match status" value="1"/>
</dbReference>
<feature type="region of interest" description="Disordered" evidence="1">
    <location>
        <begin position="1082"/>
        <end position="1130"/>
    </location>
</feature>
<dbReference type="OrthoDB" id="1938945at2759"/>
<feature type="compositionally biased region" description="Polar residues" evidence="1">
    <location>
        <begin position="1110"/>
        <end position="1121"/>
    </location>
</feature>
<gene>
    <name evidence="2" type="ORF">SI8410_06008083</name>
</gene>
<dbReference type="PANTHER" id="PTHR34837:SF1">
    <property type="entry name" value="LOW PROTEIN: ZINC FINGER CCCH DOMAIN PROTEIN"/>
    <property type="match status" value="1"/>
</dbReference>
<organism evidence="2 3">
    <name type="scientific">Spirodela intermedia</name>
    <name type="common">Intermediate duckweed</name>
    <dbReference type="NCBI Taxonomy" id="51605"/>
    <lineage>
        <taxon>Eukaryota</taxon>
        <taxon>Viridiplantae</taxon>
        <taxon>Streptophyta</taxon>
        <taxon>Embryophyta</taxon>
        <taxon>Tracheophyta</taxon>
        <taxon>Spermatophyta</taxon>
        <taxon>Magnoliopsida</taxon>
        <taxon>Liliopsida</taxon>
        <taxon>Araceae</taxon>
        <taxon>Lemnoideae</taxon>
        <taxon>Spirodela</taxon>
    </lineage>
</organism>
<dbReference type="Proteomes" id="UP000663760">
    <property type="component" value="Chromosome 6"/>
</dbReference>